<proteinExistence type="predicted"/>
<dbReference type="AlphaFoldDB" id="X1AVX1"/>
<comment type="caution">
    <text evidence="1">The sequence shown here is derived from an EMBL/GenBank/DDBJ whole genome shotgun (WGS) entry which is preliminary data.</text>
</comment>
<name>X1AVX1_9ZZZZ</name>
<protein>
    <recommendedName>
        <fullName evidence="2">Transposase zinc-binding domain-containing protein</fullName>
    </recommendedName>
</protein>
<evidence type="ECO:0000313" key="1">
    <source>
        <dbReference type="EMBL" id="GAG87224.1"/>
    </source>
</evidence>
<organism evidence="1">
    <name type="scientific">marine sediment metagenome</name>
    <dbReference type="NCBI Taxonomy" id="412755"/>
    <lineage>
        <taxon>unclassified sequences</taxon>
        <taxon>metagenomes</taxon>
        <taxon>ecological metagenomes</taxon>
    </lineage>
</organism>
<accession>X1AVX1</accession>
<sequence>MKYYPDETKVTYQSKYGKDTKEFSSLEWMAALVSHIPDRGGQTVRYLGYYSNATRGRLKKEENQPQFHIIEDESPRRLNRSWARLIQKIYEVDPLICPKCGGDMRVIAFIEDYRIVKKILDYLGIYEFGKKRSPPKIDTTLDEFDDDYFRDDYIDCDYVC</sequence>
<gene>
    <name evidence="1" type="ORF">S01H4_32307</name>
</gene>
<reference evidence="1" key="1">
    <citation type="journal article" date="2014" name="Front. Microbiol.">
        <title>High frequency of phylogenetically diverse reductive dehalogenase-homologous genes in deep subseafloor sedimentary metagenomes.</title>
        <authorList>
            <person name="Kawai M."/>
            <person name="Futagami T."/>
            <person name="Toyoda A."/>
            <person name="Takaki Y."/>
            <person name="Nishi S."/>
            <person name="Hori S."/>
            <person name="Arai W."/>
            <person name="Tsubouchi T."/>
            <person name="Morono Y."/>
            <person name="Uchiyama I."/>
            <person name="Ito T."/>
            <person name="Fujiyama A."/>
            <person name="Inagaki F."/>
            <person name="Takami H."/>
        </authorList>
    </citation>
    <scope>NUCLEOTIDE SEQUENCE</scope>
    <source>
        <strain evidence="1">Expedition CK06-06</strain>
    </source>
</reference>
<dbReference type="EMBL" id="BART01016871">
    <property type="protein sequence ID" value="GAG87224.1"/>
    <property type="molecule type" value="Genomic_DNA"/>
</dbReference>
<evidence type="ECO:0008006" key="2">
    <source>
        <dbReference type="Google" id="ProtNLM"/>
    </source>
</evidence>